<keyword evidence="10" id="KW-1185">Reference proteome</keyword>
<organism evidence="9 10">
    <name type="scientific">Horticoccus luteus</name>
    <dbReference type="NCBI Taxonomy" id="2862869"/>
    <lineage>
        <taxon>Bacteria</taxon>
        <taxon>Pseudomonadati</taxon>
        <taxon>Verrucomicrobiota</taxon>
        <taxon>Opitutia</taxon>
        <taxon>Opitutales</taxon>
        <taxon>Opitutaceae</taxon>
        <taxon>Horticoccus</taxon>
    </lineage>
</organism>
<accession>A0A8F9TWG1</accession>
<dbReference type="GO" id="GO:0015935">
    <property type="term" value="C:small ribosomal subunit"/>
    <property type="evidence" value="ECO:0007669"/>
    <property type="project" value="TreeGrafter"/>
</dbReference>
<dbReference type="NCBIfam" id="TIGR00029">
    <property type="entry name" value="S20"/>
    <property type="match status" value="1"/>
</dbReference>
<evidence type="ECO:0000256" key="2">
    <source>
        <dbReference type="ARBA" id="ARBA00007634"/>
    </source>
</evidence>
<dbReference type="GO" id="GO:0006412">
    <property type="term" value="P:translation"/>
    <property type="evidence" value="ECO:0007669"/>
    <property type="project" value="UniProtKB-UniRule"/>
</dbReference>
<proteinExistence type="inferred from homology"/>
<dbReference type="AlphaFoldDB" id="A0A8F9TWG1"/>
<keyword evidence="6 8" id="KW-0687">Ribonucleoprotein</keyword>
<dbReference type="Pfam" id="PF01649">
    <property type="entry name" value="Ribosomal_S20p"/>
    <property type="match status" value="1"/>
</dbReference>
<evidence type="ECO:0000256" key="8">
    <source>
        <dbReference type="HAMAP-Rule" id="MF_00500"/>
    </source>
</evidence>
<dbReference type="KEGG" id="ole:K0B96_02775"/>
<evidence type="ECO:0000256" key="5">
    <source>
        <dbReference type="ARBA" id="ARBA00022980"/>
    </source>
</evidence>
<dbReference type="SUPFAM" id="SSF46992">
    <property type="entry name" value="Ribosomal protein S20"/>
    <property type="match status" value="1"/>
</dbReference>
<dbReference type="Proteomes" id="UP000825051">
    <property type="component" value="Chromosome"/>
</dbReference>
<dbReference type="RefSeq" id="WP_220163598.1">
    <property type="nucleotide sequence ID" value="NZ_CP080507.1"/>
</dbReference>
<evidence type="ECO:0000256" key="1">
    <source>
        <dbReference type="ARBA" id="ARBA00003134"/>
    </source>
</evidence>
<dbReference type="PANTHER" id="PTHR33398:SF1">
    <property type="entry name" value="SMALL RIBOSOMAL SUBUNIT PROTEIN BS20C"/>
    <property type="match status" value="1"/>
</dbReference>
<evidence type="ECO:0000256" key="6">
    <source>
        <dbReference type="ARBA" id="ARBA00023274"/>
    </source>
</evidence>
<dbReference type="GO" id="GO:0070181">
    <property type="term" value="F:small ribosomal subunit rRNA binding"/>
    <property type="evidence" value="ECO:0007669"/>
    <property type="project" value="TreeGrafter"/>
</dbReference>
<reference evidence="9" key="1">
    <citation type="submission" date="2021-08" db="EMBL/GenBank/DDBJ databases">
        <title>Genome of a novel bacterium of the phylum Verrucomicrobia, Oleiharenicola sp. KSB-15.</title>
        <authorList>
            <person name="Chung J.-H."/>
            <person name="Ahn J.-H."/>
            <person name="Yoon Y."/>
            <person name="Kim D.-Y."/>
            <person name="An S.-H."/>
            <person name="Park I."/>
            <person name="Yeon J."/>
        </authorList>
    </citation>
    <scope>NUCLEOTIDE SEQUENCE</scope>
    <source>
        <strain evidence="9">KSB-15</strain>
    </source>
</reference>
<dbReference type="InterPro" id="IPR002583">
    <property type="entry name" value="Ribosomal_bS20"/>
</dbReference>
<evidence type="ECO:0000313" key="10">
    <source>
        <dbReference type="Proteomes" id="UP000825051"/>
    </source>
</evidence>
<name>A0A8F9TWG1_9BACT</name>
<sequence length="87" mass="9186">MANTKSAIKAARKTVRLTTRNQAAQTRLKTMHKKFTQAVAANDAAAAKTAGAAYASAIDRAAKKGIVHKNAANHVKSHVSKYVLAKA</sequence>
<keyword evidence="4 8" id="KW-0694">RNA-binding</keyword>
<gene>
    <name evidence="8 9" type="primary">rpsT</name>
    <name evidence="9" type="ORF">K0B96_02775</name>
</gene>
<protein>
    <recommendedName>
        <fullName evidence="7 8">Small ribosomal subunit protein bS20</fullName>
    </recommendedName>
</protein>
<evidence type="ECO:0000256" key="3">
    <source>
        <dbReference type="ARBA" id="ARBA00022730"/>
    </source>
</evidence>
<dbReference type="GO" id="GO:0003735">
    <property type="term" value="F:structural constituent of ribosome"/>
    <property type="evidence" value="ECO:0007669"/>
    <property type="project" value="InterPro"/>
</dbReference>
<dbReference type="HAMAP" id="MF_00500">
    <property type="entry name" value="Ribosomal_bS20"/>
    <property type="match status" value="1"/>
</dbReference>
<keyword evidence="3 8" id="KW-0699">rRNA-binding</keyword>
<dbReference type="PANTHER" id="PTHR33398">
    <property type="entry name" value="30S RIBOSOMAL PROTEIN S20"/>
    <property type="match status" value="1"/>
</dbReference>
<comment type="similarity">
    <text evidence="2 8">Belongs to the bacterial ribosomal protein bS20 family.</text>
</comment>
<dbReference type="EMBL" id="CP080507">
    <property type="protein sequence ID" value="QYM79558.1"/>
    <property type="molecule type" value="Genomic_DNA"/>
</dbReference>
<dbReference type="InterPro" id="IPR036510">
    <property type="entry name" value="Ribosomal_bS20_sf"/>
</dbReference>
<evidence type="ECO:0000256" key="7">
    <source>
        <dbReference type="ARBA" id="ARBA00035136"/>
    </source>
</evidence>
<evidence type="ECO:0000313" key="9">
    <source>
        <dbReference type="EMBL" id="QYM79558.1"/>
    </source>
</evidence>
<dbReference type="Gene3D" id="1.20.58.110">
    <property type="entry name" value="Ribosomal protein S20"/>
    <property type="match status" value="1"/>
</dbReference>
<dbReference type="GO" id="GO:0005829">
    <property type="term" value="C:cytosol"/>
    <property type="evidence" value="ECO:0007669"/>
    <property type="project" value="TreeGrafter"/>
</dbReference>
<evidence type="ECO:0000256" key="4">
    <source>
        <dbReference type="ARBA" id="ARBA00022884"/>
    </source>
</evidence>
<keyword evidence="5 8" id="KW-0689">Ribosomal protein</keyword>
<comment type="function">
    <text evidence="1 8">Binds directly to 16S ribosomal RNA.</text>
</comment>